<dbReference type="PROSITE" id="PS51257">
    <property type="entry name" value="PROKAR_LIPOPROTEIN"/>
    <property type="match status" value="1"/>
</dbReference>
<dbReference type="HOGENOM" id="CLU_2370389_0_0_0"/>
<protein>
    <submittedName>
        <fullName evidence="3">Uncharacterized protein</fullName>
    </submittedName>
</protein>
<feature type="chain" id="PRO_5003629621" evidence="2">
    <location>
        <begin position="25"/>
        <end position="95"/>
    </location>
</feature>
<feature type="compositionally biased region" description="Basic and acidic residues" evidence="1">
    <location>
        <begin position="49"/>
        <end position="58"/>
    </location>
</feature>
<feature type="signal peptide" evidence="2">
    <location>
        <begin position="1"/>
        <end position="24"/>
    </location>
</feature>
<feature type="region of interest" description="Disordered" evidence="1">
    <location>
        <begin position="46"/>
        <end position="76"/>
    </location>
</feature>
<dbReference type="STRING" id="1142394.PSMK_13710"/>
<dbReference type="EMBL" id="AP012338">
    <property type="protein sequence ID" value="BAM03530.1"/>
    <property type="molecule type" value="Genomic_DNA"/>
</dbReference>
<dbReference type="AlphaFoldDB" id="I0IE42"/>
<evidence type="ECO:0000256" key="1">
    <source>
        <dbReference type="SAM" id="MobiDB-lite"/>
    </source>
</evidence>
<sequence>MHAARRPAATPALAGVALAACALAGGCAAPGSAGWTPDLIAPSWSLARDGARPADPLRPRQAAASRAQPPAADADAPVFAWASPRPPRLFEVLAP</sequence>
<evidence type="ECO:0000313" key="3">
    <source>
        <dbReference type="EMBL" id="BAM03530.1"/>
    </source>
</evidence>
<feature type="compositionally biased region" description="Low complexity" evidence="1">
    <location>
        <begin position="59"/>
        <end position="76"/>
    </location>
</feature>
<keyword evidence="4" id="KW-1185">Reference proteome</keyword>
<evidence type="ECO:0000313" key="4">
    <source>
        <dbReference type="Proteomes" id="UP000007881"/>
    </source>
</evidence>
<reference evidence="3 4" key="1">
    <citation type="submission" date="2012-02" db="EMBL/GenBank/DDBJ databases">
        <title>Complete genome sequence of Phycisphaera mikurensis NBRC 102666.</title>
        <authorList>
            <person name="Ankai A."/>
            <person name="Hosoyama A."/>
            <person name="Terui Y."/>
            <person name="Sekine M."/>
            <person name="Fukai R."/>
            <person name="Kato Y."/>
            <person name="Nakamura S."/>
            <person name="Yamada-Narita S."/>
            <person name="Kawakoshi A."/>
            <person name="Fukunaga Y."/>
            <person name="Yamazaki S."/>
            <person name="Fujita N."/>
        </authorList>
    </citation>
    <scope>NUCLEOTIDE SEQUENCE [LARGE SCALE GENOMIC DNA]</scope>
    <source>
        <strain evidence="4">NBRC 102666 / KCTC 22515 / FYK2301M01</strain>
    </source>
</reference>
<dbReference type="Proteomes" id="UP000007881">
    <property type="component" value="Chromosome"/>
</dbReference>
<accession>I0IE42</accession>
<gene>
    <name evidence="3" type="ordered locus">PSMK_13710</name>
</gene>
<proteinExistence type="predicted"/>
<dbReference type="KEGG" id="phm:PSMK_13710"/>
<organism evidence="3 4">
    <name type="scientific">Phycisphaera mikurensis (strain NBRC 102666 / KCTC 22515 / FYK2301M01)</name>
    <dbReference type="NCBI Taxonomy" id="1142394"/>
    <lineage>
        <taxon>Bacteria</taxon>
        <taxon>Pseudomonadati</taxon>
        <taxon>Planctomycetota</taxon>
        <taxon>Phycisphaerae</taxon>
        <taxon>Phycisphaerales</taxon>
        <taxon>Phycisphaeraceae</taxon>
        <taxon>Phycisphaera</taxon>
    </lineage>
</organism>
<name>I0IE42_PHYMF</name>
<keyword evidence="2" id="KW-0732">Signal</keyword>
<evidence type="ECO:0000256" key="2">
    <source>
        <dbReference type="SAM" id="SignalP"/>
    </source>
</evidence>